<evidence type="ECO:0000313" key="9">
    <source>
        <dbReference type="EMBL" id="KAF7255263.1"/>
    </source>
</evidence>
<dbReference type="GO" id="GO:0070403">
    <property type="term" value="F:NAD+ binding"/>
    <property type="evidence" value="ECO:0007669"/>
    <property type="project" value="InterPro"/>
</dbReference>
<comment type="caution">
    <text evidence="9">The sequence shown here is derived from an EMBL/GenBank/DDBJ whole genome shotgun (WGS) entry which is preliminary data.</text>
</comment>
<keyword evidence="2" id="KW-0808">Transferase</keyword>
<dbReference type="Gene3D" id="2.20.28.200">
    <property type="match status" value="1"/>
</dbReference>
<evidence type="ECO:0000256" key="4">
    <source>
        <dbReference type="ARBA" id="ARBA00022833"/>
    </source>
</evidence>
<dbReference type="EC" id="2.3.1.286" evidence="1"/>
<feature type="active site" description="Proton acceptor" evidence="7">
    <location>
        <position position="263"/>
    </location>
</feature>
<dbReference type="GO" id="GO:0046969">
    <property type="term" value="F:histone H3K9 deacetylase activity, NAD-dependent"/>
    <property type="evidence" value="ECO:0007669"/>
    <property type="project" value="TreeGrafter"/>
</dbReference>
<feature type="binding site" evidence="7">
    <location>
        <position position="274"/>
    </location>
    <ligand>
        <name>Zn(2+)</name>
        <dbReference type="ChEBI" id="CHEBI:29105"/>
    </ligand>
</feature>
<keyword evidence="4 7" id="KW-0862">Zinc</keyword>
<dbReference type="GO" id="GO:0003714">
    <property type="term" value="F:transcription corepressor activity"/>
    <property type="evidence" value="ECO:0007669"/>
    <property type="project" value="TreeGrafter"/>
</dbReference>
<evidence type="ECO:0000259" key="8">
    <source>
        <dbReference type="PROSITE" id="PS50305"/>
    </source>
</evidence>
<dbReference type="FunFam" id="3.40.50.1220:FF:000038">
    <property type="entry name" value="NAD-dependent protein deacetylase sirtuin-6 isoform X2"/>
    <property type="match status" value="1"/>
</dbReference>
<dbReference type="GO" id="GO:0046872">
    <property type="term" value="F:metal ion binding"/>
    <property type="evidence" value="ECO:0007669"/>
    <property type="project" value="UniProtKB-KW"/>
</dbReference>
<keyword evidence="10" id="KW-1185">Reference proteome</keyword>
<feature type="binding site" evidence="7">
    <location>
        <position position="271"/>
    </location>
    <ligand>
        <name>Zn(2+)</name>
        <dbReference type="ChEBI" id="CHEBI:29105"/>
    </ligand>
</feature>
<dbReference type="PROSITE" id="PS50305">
    <property type="entry name" value="SIRTUIN"/>
    <property type="match status" value="1"/>
</dbReference>
<dbReference type="Proteomes" id="UP000822476">
    <property type="component" value="Unassembled WGS sequence"/>
</dbReference>
<keyword evidence="3 7" id="KW-0479">Metal-binding</keyword>
<evidence type="ECO:0000256" key="5">
    <source>
        <dbReference type="ARBA" id="ARBA00023027"/>
    </source>
</evidence>
<feature type="binding site" evidence="7">
    <location>
        <position position="296"/>
    </location>
    <ligand>
        <name>Zn(2+)</name>
        <dbReference type="ChEBI" id="CHEBI:29105"/>
    </ligand>
</feature>
<dbReference type="InterPro" id="IPR026590">
    <property type="entry name" value="Ssirtuin_cat_dom"/>
</dbReference>
<dbReference type="AlphaFoldDB" id="A0A8S9YQD8"/>
<feature type="binding site" evidence="7">
    <location>
        <position position="306"/>
    </location>
    <ligand>
        <name>Zn(2+)</name>
        <dbReference type="ChEBI" id="CHEBI:29105"/>
    </ligand>
</feature>
<dbReference type="SUPFAM" id="SSF52467">
    <property type="entry name" value="DHS-like NAD/FAD-binding domain"/>
    <property type="match status" value="1"/>
</dbReference>
<dbReference type="OrthoDB" id="2919105at2759"/>
<keyword evidence="5" id="KW-0520">NAD</keyword>
<reference evidence="9" key="1">
    <citation type="submission" date="2019-07" db="EMBL/GenBank/DDBJ databases">
        <title>Annotation for the trematode Paragonimus miyazaki's.</title>
        <authorList>
            <person name="Choi Y.-J."/>
        </authorList>
    </citation>
    <scope>NUCLEOTIDE SEQUENCE</scope>
    <source>
        <strain evidence="9">Japan</strain>
    </source>
</reference>
<organism evidence="9 10">
    <name type="scientific">Paragonimus skrjabini miyazakii</name>
    <dbReference type="NCBI Taxonomy" id="59628"/>
    <lineage>
        <taxon>Eukaryota</taxon>
        <taxon>Metazoa</taxon>
        <taxon>Spiralia</taxon>
        <taxon>Lophotrochozoa</taxon>
        <taxon>Platyhelminthes</taxon>
        <taxon>Trematoda</taxon>
        <taxon>Digenea</taxon>
        <taxon>Plagiorchiida</taxon>
        <taxon>Troglotremata</taxon>
        <taxon>Troglotrematidae</taxon>
        <taxon>Paragonimus</taxon>
    </lineage>
</organism>
<dbReference type="PANTHER" id="PTHR11085:SF12">
    <property type="entry name" value="NAD-DEPENDENT PROTEIN DEACYLASE SIRTUIN-6"/>
    <property type="match status" value="1"/>
</dbReference>
<accession>A0A8S9YQD8</accession>
<protein>
    <recommendedName>
        <fullName evidence="1">protein acetyllysine N-acetyltransferase</fullName>
        <ecNumber evidence="1">2.3.1.286</ecNumber>
    </recommendedName>
</protein>
<dbReference type="Gene3D" id="3.40.50.1220">
    <property type="entry name" value="TPP-binding domain"/>
    <property type="match status" value="1"/>
</dbReference>
<gene>
    <name evidence="9" type="ORF">EG68_09169</name>
</gene>
<dbReference type="PANTHER" id="PTHR11085">
    <property type="entry name" value="NAD-DEPENDENT PROTEIN DEACYLASE SIRTUIN-5, MITOCHONDRIAL-RELATED"/>
    <property type="match status" value="1"/>
</dbReference>
<evidence type="ECO:0000313" key="10">
    <source>
        <dbReference type="Proteomes" id="UP000822476"/>
    </source>
</evidence>
<dbReference type="InterPro" id="IPR050134">
    <property type="entry name" value="NAD-dep_sirtuin_deacylases"/>
</dbReference>
<dbReference type="InterPro" id="IPR003000">
    <property type="entry name" value="Sirtuin"/>
</dbReference>
<dbReference type="GO" id="GO:0000122">
    <property type="term" value="P:negative regulation of transcription by RNA polymerase II"/>
    <property type="evidence" value="ECO:0007669"/>
    <property type="project" value="TreeGrafter"/>
</dbReference>
<evidence type="ECO:0000256" key="7">
    <source>
        <dbReference type="PROSITE-ProRule" id="PRU00236"/>
    </source>
</evidence>
<feature type="domain" description="Deacetylase sirtuin-type" evidence="8">
    <location>
        <begin position="157"/>
        <end position="411"/>
    </location>
</feature>
<sequence length="513" mass="57693">MDFCMIFVDCVVVPTSVRLTVLRYFHFGHRDTGMLKAIARGYAKCSGMDGSIEDLIRQYWRCQQVTKLPSRQDPVPRQPPKGQWSRLHLDFALPVDRVSYLILTDVYFSRFYHIQWFDSSVVVSPLIVRHMSVNYASGLSEYINKGVCGLPEFVDDVTVLKQNVNKLYRLMRDSKFTVVHTGAGISTSVGIPDFRGPKGVWTLEKLGQQPTVSVPFEKAVPSAAHRILVELEQRNIIHYLVTQNIDGLHLRSGFPRDRLSILHGDMFIEVCDKCGTFFVRNTPSTTMGLRQTNTLCSYVKPSGRCCRGKLCDTILDWESDLPQLDYARAIESSKRAELHICIGTSLQMYPAASLPLLPTPPKRAHNSMKFQSSKLVIINLQRTKLVRRACLNIHATADYVLGEIARSFGISLPSVQCSSDIKPFTPIIVLRSVHTTPSESLPWRLLPHPTHGSGINFQHSVATAKQDPSLASEEHCHRVILPYCKSDDQYSATAPFKRTKLEGGTDCPMSEIN</sequence>
<evidence type="ECO:0000256" key="1">
    <source>
        <dbReference type="ARBA" id="ARBA00012928"/>
    </source>
</evidence>
<dbReference type="EMBL" id="JTDE01004138">
    <property type="protein sequence ID" value="KAF7255263.1"/>
    <property type="molecule type" value="Genomic_DNA"/>
</dbReference>
<evidence type="ECO:0000256" key="6">
    <source>
        <dbReference type="ARBA" id="ARBA00038170"/>
    </source>
</evidence>
<proteinExistence type="inferred from homology"/>
<evidence type="ECO:0000256" key="3">
    <source>
        <dbReference type="ARBA" id="ARBA00022723"/>
    </source>
</evidence>
<evidence type="ECO:0000256" key="2">
    <source>
        <dbReference type="ARBA" id="ARBA00022679"/>
    </source>
</evidence>
<comment type="similarity">
    <text evidence="6">Belongs to the sirtuin family. Class IV subfamily.</text>
</comment>
<name>A0A8S9YQD8_9TREM</name>
<dbReference type="InterPro" id="IPR029035">
    <property type="entry name" value="DHS-like_NAD/FAD-binding_dom"/>
</dbReference>
<dbReference type="Pfam" id="PF02146">
    <property type="entry name" value="SIR2"/>
    <property type="match status" value="1"/>
</dbReference>
<dbReference type="GO" id="GO:0005634">
    <property type="term" value="C:nucleus"/>
    <property type="evidence" value="ECO:0007669"/>
    <property type="project" value="TreeGrafter"/>
</dbReference>